<dbReference type="AlphaFoldDB" id="A0AAV2YI82"/>
<evidence type="ECO:0000256" key="1">
    <source>
        <dbReference type="SAM" id="MobiDB-lite"/>
    </source>
</evidence>
<dbReference type="CDD" id="cd04371">
    <property type="entry name" value="DEP"/>
    <property type="match status" value="1"/>
</dbReference>
<feature type="compositionally biased region" description="Basic and acidic residues" evidence="1">
    <location>
        <begin position="1"/>
        <end position="12"/>
    </location>
</feature>
<dbReference type="SUPFAM" id="SSF46785">
    <property type="entry name" value="Winged helix' DNA-binding domain"/>
    <property type="match status" value="1"/>
</dbReference>
<proteinExistence type="predicted"/>
<feature type="domain" description="DEP" evidence="2">
    <location>
        <begin position="47"/>
        <end position="123"/>
    </location>
</feature>
<dbReference type="Pfam" id="PF03747">
    <property type="entry name" value="ADP_ribosyl_GH"/>
    <property type="match status" value="1"/>
</dbReference>
<dbReference type="PROSITE" id="PS50186">
    <property type="entry name" value="DEP"/>
    <property type="match status" value="1"/>
</dbReference>
<dbReference type="InterPro" id="IPR036705">
    <property type="entry name" value="Ribosyl_crysJ1_sf"/>
</dbReference>
<dbReference type="GO" id="GO:0035556">
    <property type="term" value="P:intracellular signal transduction"/>
    <property type="evidence" value="ECO:0007669"/>
    <property type="project" value="InterPro"/>
</dbReference>
<keyword evidence="4" id="KW-1185">Reference proteome</keyword>
<organism evidence="3 4">
    <name type="scientific">Lagenidium giganteum</name>
    <dbReference type="NCBI Taxonomy" id="4803"/>
    <lineage>
        <taxon>Eukaryota</taxon>
        <taxon>Sar</taxon>
        <taxon>Stramenopiles</taxon>
        <taxon>Oomycota</taxon>
        <taxon>Peronosporomycetes</taxon>
        <taxon>Pythiales</taxon>
        <taxon>Pythiaceae</taxon>
    </lineage>
</organism>
<reference evidence="3" key="2">
    <citation type="journal article" date="2023" name="Microbiol Resour">
        <title>Decontamination and Annotation of the Draft Genome Sequence of the Oomycete Lagenidium giganteum ARSEF 373.</title>
        <authorList>
            <person name="Morgan W.R."/>
            <person name="Tartar A."/>
        </authorList>
    </citation>
    <scope>NUCLEOTIDE SEQUENCE</scope>
    <source>
        <strain evidence="3">ARSEF 373</strain>
    </source>
</reference>
<reference evidence="3" key="1">
    <citation type="submission" date="2022-11" db="EMBL/GenBank/DDBJ databases">
        <authorList>
            <person name="Morgan W.R."/>
            <person name="Tartar A."/>
        </authorList>
    </citation>
    <scope>NUCLEOTIDE SEQUENCE</scope>
    <source>
        <strain evidence="3">ARSEF 373</strain>
    </source>
</reference>
<protein>
    <recommendedName>
        <fullName evidence="2">DEP domain-containing protein</fullName>
    </recommendedName>
</protein>
<evidence type="ECO:0000259" key="2">
    <source>
        <dbReference type="PROSITE" id="PS50186"/>
    </source>
</evidence>
<dbReference type="Proteomes" id="UP001146120">
    <property type="component" value="Unassembled WGS sequence"/>
</dbReference>
<evidence type="ECO:0000313" key="4">
    <source>
        <dbReference type="Proteomes" id="UP001146120"/>
    </source>
</evidence>
<comment type="caution">
    <text evidence="3">The sequence shown here is derived from an EMBL/GenBank/DDBJ whole genome shotgun (WGS) entry which is preliminary data.</text>
</comment>
<dbReference type="SMART" id="SM00049">
    <property type="entry name" value="DEP"/>
    <property type="match status" value="1"/>
</dbReference>
<dbReference type="Gene3D" id="1.10.4080.10">
    <property type="entry name" value="ADP-ribosylation/Crystallin J1"/>
    <property type="match status" value="1"/>
</dbReference>
<dbReference type="InterPro" id="IPR000591">
    <property type="entry name" value="DEP_dom"/>
</dbReference>
<dbReference type="InterPro" id="IPR036388">
    <property type="entry name" value="WH-like_DNA-bd_sf"/>
</dbReference>
<dbReference type="InterPro" id="IPR005502">
    <property type="entry name" value="Ribosyl_crysJ1"/>
</dbReference>
<dbReference type="Pfam" id="PF00610">
    <property type="entry name" value="DEP"/>
    <property type="match status" value="1"/>
</dbReference>
<dbReference type="PANTHER" id="PTHR16206:SF4">
    <property type="entry name" value="PROTEIN LET-99"/>
    <property type="match status" value="1"/>
</dbReference>
<feature type="region of interest" description="Disordered" evidence="1">
    <location>
        <begin position="1"/>
        <end position="35"/>
    </location>
</feature>
<feature type="region of interest" description="Disordered" evidence="1">
    <location>
        <begin position="470"/>
        <end position="507"/>
    </location>
</feature>
<gene>
    <name evidence="3" type="ORF">N0F65_002394</name>
</gene>
<dbReference type="SUPFAM" id="SSF101478">
    <property type="entry name" value="ADP-ribosylglycohydrolase"/>
    <property type="match status" value="1"/>
</dbReference>
<name>A0AAV2YI82_9STRA</name>
<feature type="compositionally biased region" description="Polar residues" evidence="1">
    <location>
        <begin position="483"/>
        <end position="507"/>
    </location>
</feature>
<dbReference type="Gene3D" id="1.10.10.10">
    <property type="entry name" value="Winged helix-like DNA-binding domain superfamily/Winged helix DNA-binding domain"/>
    <property type="match status" value="1"/>
</dbReference>
<dbReference type="InterPro" id="IPR036390">
    <property type="entry name" value="WH_DNA-bd_sf"/>
</dbReference>
<dbReference type="EMBL" id="DAKRPA010000238">
    <property type="protein sequence ID" value="DAZ94685.1"/>
    <property type="molecule type" value="Genomic_DNA"/>
</dbReference>
<dbReference type="PANTHER" id="PTHR16206">
    <property type="entry name" value="DEP DOMAIN-CONTAINING"/>
    <property type="match status" value="1"/>
</dbReference>
<sequence>MQIRRMTLEGERVSGLVRSSGPPQRVREASVGQTEQDDVMTRLAARMKQNIATGDRRRHLFKKYSNCFTGMEAVDWMLEHMEAKSVQEALRKGETLLEMQFIEKVDKEIKFEYSKKRFYRFTPTTPDLVVVARECPMPNAALEIPLSAASRRRALAALIGAFVADAASTSLNGVSHPEKAIPNLLRSDFDPAFCGLFDSATDIYTCSTKRSGEQRMESSTGFEARVILQCIAHRGEVNGAQLAKDAYWGFKNNPRLLSATSRAFIKRIQSGKNWPNCAVRCKSIDILSVIPAVVALYAGTDILFEKVNEFVRVFYIGNSVRDAALVAAFILEQVILGSSVLEALRMSIRTERLTVRQRKVIFKAFTKSELPSYQAIQKFGNKGALPGGFRAVLQPLFVLSDYPTAVRENIIGGGRTCRRAMFLGACFGAMGGLDAIPETWVKKTPYYDFIESDALAILSRREIQGSFFEDEDTRESTPYIDYSPTNPLSASRARSSHGLRSSGSTVRASGRVSLNRCQANSCETAVSTPRSCASNLSYGSATTTASSCRSVVDLGEMSKYYQAQAPPDSGAEQLASDMVQFFHDHSTATATPRKSDLLVRRSSDVIIPRVSGLGLDQQQRGSIHAIL</sequence>
<accession>A0AAV2YI82</accession>
<evidence type="ECO:0000313" key="3">
    <source>
        <dbReference type="EMBL" id="DAZ94685.1"/>
    </source>
</evidence>